<dbReference type="Pfam" id="PF02811">
    <property type="entry name" value="PHP"/>
    <property type="match status" value="1"/>
</dbReference>
<evidence type="ECO:0000256" key="2">
    <source>
        <dbReference type="ARBA" id="ARBA00009152"/>
    </source>
</evidence>
<evidence type="ECO:0000256" key="7">
    <source>
        <dbReference type="ARBA" id="ARBA00049158"/>
    </source>
</evidence>
<dbReference type="Proteomes" id="UP000243819">
    <property type="component" value="Unassembled WGS sequence"/>
</dbReference>
<dbReference type="Gene3D" id="3.20.20.140">
    <property type="entry name" value="Metal-dependent hydrolases"/>
    <property type="match status" value="1"/>
</dbReference>
<dbReference type="EMBL" id="FOIF01000053">
    <property type="protein sequence ID" value="SET12589.1"/>
    <property type="molecule type" value="Genomic_DNA"/>
</dbReference>
<dbReference type="InterPro" id="IPR010140">
    <property type="entry name" value="Histidinol_P_phosphatase_HisJ"/>
</dbReference>
<dbReference type="InterPro" id="IPR016195">
    <property type="entry name" value="Pol/histidinol_Pase-like"/>
</dbReference>
<keyword evidence="4 8" id="KW-0028">Amino-acid biosynthesis</keyword>
<evidence type="ECO:0000256" key="5">
    <source>
        <dbReference type="ARBA" id="ARBA00022801"/>
    </source>
</evidence>
<dbReference type="PANTHER" id="PTHR21039">
    <property type="entry name" value="HISTIDINOL PHOSPHATASE-RELATED"/>
    <property type="match status" value="1"/>
</dbReference>
<evidence type="ECO:0000256" key="4">
    <source>
        <dbReference type="ARBA" id="ARBA00022605"/>
    </source>
</evidence>
<proteinExistence type="inferred from homology"/>
<sequence>MWDYHVHSSFSDDCHVEMETIIKKGITLGIKEICFTDHIDYEAAIPNVIIEFDNVDYSKEITRLQKIYKDKISIKKGVEMGFQPHILDKCNKFILDGDFDFILCSLHTVENKDVYLGDLLKDNSPKEAYQKYFSELFYCIEKGAVFSVLAHFDLLKRHVDYPFDRVFKDNFDIIESIFKKIIYNGRGLEVNTSGFRYNLNSPLPSKDLLTFYKELGGEIITLGSDSHGDNTLGYRFAYTYELLKDIGFKYLTTFDKMQPHFIKIP</sequence>
<feature type="domain" description="Polymerase/histidinol phosphatase N-terminal" evidence="9">
    <location>
        <begin position="2"/>
        <end position="84"/>
    </location>
</feature>
<accession>A0A1I0BZQ6</accession>
<dbReference type="NCBIfam" id="TIGR01856">
    <property type="entry name" value="hisJ_fam"/>
    <property type="match status" value="1"/>
</dbReference>
<dbReference type="GO" id="GO:0004401">
    <property type="term" value="F:histidinol-phosphatase activity"/>
    <property type="evidence" value="ECO:0007669"/>
    <property type="project" value="UniProtKB-UniRule"/>
</dbReference>
<dbReference type="EC" id="3.1.3.15" evidence="3 8"/>
<comment type="similarity">
    <text evidence="2 8">Belongs to the PHP hydrolase family. HisK subfamily.</text>
</comment>
<dbReference type="STRING" id="1120990.SAMN03080614_10538"/>
<evidence type="ECO:0000256" key="1">
    <source>
        <dbReference type="ARBA" id="ARBA00004970"/>
    </source>
</evidence>
<evidence type="ECO:0000256" key="6">
    <source>
        <dbReference type="ARBA" id="ARBA00023102"/>
    </source>
</evidence>
<keyword evidence="11" id="KW-1185">Reference proteome</keyword>
<organism evidence="10 11">
    <name type="scientific">Anaerobranca gottschalkii DSM 13577</name>
    <dbReference type="NCBI Taxonomy" id="1120990"/>
    <lineage>
        <taxon>Bacteria</taxon>
        <taxon>Bacillati</taxon>
        <taxon>Bacillota</taxon>
        <taxon>Clostridia</taxon>
        <taxon>Eubacteriales</taxon>
        <taxon>Proteinivoracaceae</taxon>
        <taxon>Anaerobranca</taxon>
    </lineage>
</organism>
<dbReference type="OrthoDB" id="9775255at2"/>
<comment type="pathway">
    <text evidence="1 8">Amino-acid biosynthesis; L-histidine biosynthesis; L-histidine from 5-phospho-alpha-D-ribose 1-diphosphate: step 8/9.</text>
</comment>
<reference evidence="11" key="1">
    <citation type="submission" date="2016-10" db="EMBL/GenBank/DDBJ databases">
        <authorList>
            <person name="Varghese N."/>
            <person name="Submissions S."/>
        </authorList>
    </citation>
    <scope>NUCLEOTIDE SEQUENCE [LARGE SCALE GENOMIC DNA]</scope>
    <source>
        <strain evidence="11">DSM 13577</strain>
    </source>
</reference>
<dbReference type="GO" id="GO:0005737">
    <property type="term" value="C:cytoplasm"/>
    <property type="evidence" value="ECO:0007669"/>
    <property type="project" value="TreeGrafter"/>
</dbReference>
<keyword evidence="5 8" id="KW-0378">Hydrolase</keyword>
<dbReference type="InterPro" id="IPR004013">
    <property type="entry name" value="PHP_dom"/>
</dbReference>
<comment type="catalytic activity">
    <reaction evidence="7 8">
        <text>L-histidinol phosphate + H2O = L-histidinol + phosphate</text>
        <dbReference type="Rhea" id="RHEA:14465"/>
        <dbReference type="ChEBI" id="CHEBI:15377"/>
        <dbReference type="ChEBI" id="CHEBI:43474"/>
        <dbReference type="ChEBI" id="CHEBI:57699"/>
        <dbReference type="ChEBI" id="CHEBI:57980"/>
        <dbReference type="EC" id="3.1.3.15"/>
    </reaction>
</comment>
<dbReference type="RefSeq" id="WP_091351321.1">
    <property type="nucleotide sequence ID" value="NZ_FOIF01000053.1"/>
</dbReference>
<evidence type="ECO:0000313" key="11">
    <source>
        <dbReference type="Proteomes" id="UP000243819"/>
    </source>
</evidence>
<dbReference type="SUPFAM" id="SSF89550">
    <property type="entry name" value="PHP domain-like"/>
    <property type="match status" value="1"/>
</dbReference>
<dbReference type="PANTHER" id="PTHR21039:SF0">
    <property type="entry name" value="HISTIDINOL-PHOSPHATASE"/>
    <property type="match status" value="1"/>
</dbReference>
<evidence type="ECO:0000256" key="8">
    <source>
        <dbReference type="RuleBase" id="RU366003"/>
    </source>
</evidence>
<gene>
    <name evidence="10" type="ORF">SAMN03080614_10538</name>
</gene>
<evidence type="ECO:0000256" key="3">
    <source>
        <dbReference type="ARBA" id="ARBA00013085"/>
    </source>
</evidence>
<dbReference type="GO" id="GO:0000105">
    <property type="term" value="P:L-histidine biosynthetic process"/>
    <property type="evidence" value="ECO:0007669"/>
    <property type="project" value="UniProtKB-UniRule"/>
</dbReference>
<name>A0A1I0BZQ6_9FIRM</name>
<evidence type="ECO:0000313" key="10">
    <source>
        <dbReference type="EMBL" id="SET12589.1"/>
    </source>
</evidence>
<evidence type="ECO:0000259" key="9">
    <source>
        <dbReference type="SMART" id="SM00481"/>
    </source>
</evidence>
<dbReference type="UniPathway" id="UPA00031">
    <property type="reaction ID" value="UER00013"/>
</dbReference>
<dbReference type="SMART" id="SM00481">
    <property type="entry name" value="POLIIIAc"/>
    <property type="match status" value="1"/>
</dbReference>
<dbReference type="AlphaFoldDB" id="A0A1I0BZQ6"/>
<dbReference type="InterPro" id="IPR003141">
    <property type="entry name" value="Pol/His_phosphatase_N"/>
</dbReference>
<keyword evidence="6 8" id="KW-0368">Histidine biosynthesis</keyword>
<protein>
    <recommendedName>
        <fullName evidence="3 8">Histidinol-phosphatase</fullName>
        <shortName evidence="8">HolPase</shortName>
        <ecNumber evidence="3 8">3.1.3.15</ecNumber>
    </recommendedName>
</protein>